<dbReference type="SUPFAM" id="SSF102198">
    <property type="entry name" value="Putative cyclase"/>
    <property type="match status" value="1"/>
</dbReference>
<reference evidence="2" key="1">
    <citation type="submission" date="2017-09" db="EMBL/GenBank/DDBJ databases">
        <title>Depth-based differentiation of microbial function through sediment-hosted aquifers and enrichment of novel symbionts in the deep terrestrial subsurface.</title>
        <authorList>
            <person name="Probst A.J."/>
            <person name="Ladd B."/>
            <person name="Jarett J.K."/>
            <person name="Geller-Mcgrath D.E."/>
            <person name="Sieber C.M.K."/>
            <person name="Emerson J.B."/>
            <person name="Anantharaman K."/>
            <person name="Thomas B.C."/>
            <person name="Malmstrom R."/>
            <person name="Stieglmeier M."/>
            <person name="Klingl A."/>
            <person name="Woyke T."/>
            <person name="Ryan C.M."/>
            <person name="Banfield J.F."/>
        </authorList>
    </citation>
    <scope>NUCLEOTIDE SEQUENCE [LARGE SCALE GENOMIC DNA]</scope>
</reference>
<accession>A0A2M8KRG2</accession>
<dbReference type="Pfam" id="PF04199">
    <property type="entry name" value="Cyclase"/>
    <property type="match status" value="1"/>
</dbReference>
<dbReference type="Gene3D" id="3.50.30.50">
    <property type="entry name" value="Putative cyclase"/>
    <property type="match status" value="2"/>
</dbReference>
<dbReference type="PANTHER" id="PTHR31118:SF12">
    <property type="entry name" value="CYCLASE-LIKE PROTEIN 2"/>
    <property type="match status" value="1"/>
</dbReference>
<sequence length="175" mass="19837">MKIIDLSVLLTHRMVVYPGDPEVDITVVHTLEKEGWNLSQMTITTHQGTHVNVPYHMVKDGKKLDQFSIDDFIGKATIYSDDKNWDSDTGLIFKDRNIDQKIVEKLIDSPPKFVGLSSEFEFDLPIEKLLLEHGIISFENLANTKKLPDTFIFYGVPLNISRSDGSPVRAFASIE</sequence>
<proteinExistence type="predicted"/>
<dbReference type="AlphaFoldDB" id="A0A2M8KRG2"/>
<dbReference type="Proteomes" id="UP000229554">
    <property type="component" value="Unassembled WGS sequence"/>
</dbReference>
<dbReference type="GO" id="GO:0004061">
    <property type="term" value="F:arylformamidase activity"/>
    <property type="evidence" value="ECO:0007669"/>
    <property type="project" value="InterPro"/>
</dbReference>
<gene>
    <name evidence="1" type="ORF">COU88_04595</name>
</gene>
<dbReference type="InterPro" id="IPR007325">
    <property type="entry name" value="KFase/CYL"/>
</dbReference>
<organism evidence="1 2">
    <name type="scientific">Candidatus Roizmanbacteria bacterium CG10_big_fil_rev_8_21_14_0_10_39_6</name>
    <dbReference type="NCBI Taxonomy" id="1974853"/>
    <lineage>
        <taxon>Bacteria</taxon>
        <taxon>Candidatus Roizmaniibacteriota</taxon>
    </lineage>
</organism>
<dbReference type="EMBL" id="PFED01000187">
    <property type="protein sequence ID" value="PJE62514.1"/>
    <property type="molecule type" value="Genomic_DNA"/>
</dbReference>
<dbReference type="PANTHER" id="PTHR31118">
    <property type="entry name" value="CYCLASE-LIKE PROTEIN 2"/>
    <property type="match status" value="1"/>
</dbReference>
<protein>
    <submittedName>
        <fullName evidence="1">Cyclase</fullName>
    </submittedName>
</protein>
<evidence type="ECO:0000313" key="2">
    <source>
        <dbReference type="Proteomes" id="UP000229554"/>
    </source>
</evidence>
<comment type="caution">
    <text evidence="1">The sequence shown here is derived from an EMBL/GenBank/DDBJ whole genome shotgun (WGS) entry which is preliminary data.</text>
</comment>
<evidence type="ECO:0000313" key="1">
    <source>
        <dbReference type="EMBL" id="PJE62514.1"/>
    </source>
</evidence>
<dbReference type="InterPro" id="IPR037175">
    <property type="entry name" value="KFase_sf"/>
</dbReference>
<name>A0A2M8KRG2_9BACT</name>
<dbReference type="GO" id="GO:0019441">
    <property type="term" value="P:L-tryptophan catabolic process to kynurenine"/>
    <property type="evidence" value="ECO:0007669"/>
    <property type="project" value="InterPro"/>
</dbReference>